<organism evidence="2 3">
    <name type="scientific">Acaulospora morrowiae</name>
    <dbReference type="NCBI Taxonomy" id="94023"/>
    <lineage>
        <taxon>Eukaryota</taxon>
        <taxon>Fungi</taxon>
        <taxon>Fungi incertae sedis</taxon>
        <taxon>Mucoromycota</taxon>
        <taxon>Glomeromycotina</taxon>
        <taxon>Glomeromycetes</taxon>
        <taxon>Diversisporales</taxon>
        <taxon>Acaulosporaceae</taxon>
        <taxon>Acaulospora</taxon>
    </lineage>
</organism>
<gene>
    <name evidence="2" type="ORF">AMORRO_LOCUS11883</name>
</gene>
<dbReference type="Proteomes" id="UP000789342">
    <property type="component" value="Unassembled WGS sequence"/>
</dbReference>
<feature type="region of interest" description="Disordered" evidence="1">
    <location>
        <begin position="90"/>
        <end position="121"/>
    </location>
</feature>
<evidence type="ECO:0000313" key="3">
    <source>
        <dbReference type="Proteomes" id="UP000789342"/>
    </source>
</evidence>
<comment type="caution">
    <text evidence="2">The sequence shown here is derived from an EMBL/GenBank/DDBJ whole genome shotgun (WGS) entry which is preliminary data.</text>
</comment>
<reference evidence="2" key="1">
    <citation type="submission" date="2021-06" db="EMBL/GenBank/DDBJ databases">
        <authorList>
            <person name="Kallberg Y."/>
            <person name="Tangrot J."/>
            <person name="Rosling A."/>
        </authorList>
    </citation>
    <scope>NUCLEOTIDE SEQUENCE</scope>
    <source>
        <strain evidence="2">CL551</strain>
    </source>
</reference>
<dbReference type="AlphaFoldDB" id="A0A9N9HLQ9"/>
<accession>A0A9N9HLQ9</accession>
<feature type="non-terminal residue" evidence="2">
    <location>
        <position position="1"/>
    </location>
</feature>
<feature type="compositionally biased region" description="Low complexity" evidence="1">
    <location>
        <begin position="101"/>
        <end position="119"/>
    </location>
</feature>
<name>A0A9N9HLQ9_9GLOM</name>
<protein>
    <submittedName>
        <fullName evidence="2">18204_t:CDS:1</fullName>
    </submittedName>
</protein>
<sequence length="161" mass="18437">VRAQYNNWMAEECKKLTPTGRIQKPAYNVIAQWIKKAWDDIDPALIQRSFKCCGISNARDGSEDKLIFDFDSFEKKKSTSRVFIDGENNGEEFNESVKNHNSCGEGSNQGSNQNHNNCGEGSQFVSEGSVDKFNDMILDLGDENYDEYYNNEVENYVNTWF</sequence>
<dbReference type="EMBL" id="CAJVPV010016195">
    <property type="protein sequence ID" value="CAG8696665.1"/>
    <property type="molecule type" value="Genomic_DNA"/>
</dbReference>
<evidence type="ECO:0000256" key="1">
    <source>
        <dbReference type="SAM" id="MobiDB-lite"/>
    </source>
</evidence>
<evidence type="ECO:0000313" key="2">
    <source>
        <dbReference type="EMBL" id="CAG8696665.1"/>
    </source>
</evidence>
<keyword evidence="3" id="KW-1185">Reference proteome</keyword>
<proteinExistence type="predicted"/>
<dbReference type="OrthoDB" id="2432609at2759"/>